<comment type="caution">
    <text evidence="1">The sequence shown here is derived from an EMBL/GenBank/DDBJ whole genome shotgun (WGS) entry which is preliminary data.</text>
</comment>
<reference evidence="1" key="1">
    <citation type="journal article" date="2014" name="Front. Microbiol.">
        <title>High frequency of phylogenetically diverse reductive dehalogenase-homologous genes in deep subseafloor sedimentary metagenomes.</title>
        <authorList>
            <person name="Kawai M."/>
            <person name="Futagami T."/>
            <person name="Toyoda A."/>
            <person name="Takaki Y."/>
            <person name="Nishi S."/>
            <person name="Hori S."/>
            <person name="Arai W."/>
            <person name="Tsubouchi T."/>
            <person name="Morono Y."/>
            <person name="Uchiyama I."/>
            <person name="Ito T."/>
            <person name="Fujiyama A."/>
            <person name="Inagaki F."/>
            <person name="Takami H."/>
        </authorList>
    </citation>
    <scope>NUCLEOTIDE SEQUENCE</scope>
    <source>
        <strain evidence="1">Expedition CK06-06</strain>
    </source>
</reference>
<gene>
    <name evidence="1" type="ORF">S01H4_08978</name>
</gene>
<organism evidence="1">
    <name type="scientific">marine sediment metagenome</name>
    <dbReference type="NCBI Taxonomy" id="412755"/>
    <lineage>
        <taxon>unclassified sequences</taxon>
        <taxon>metagenomes</taxon>
        <taxon>ecological metagenomes</taxon>
    </lineage>
</organism>
<dbReference type="AlphaFoldDB" id="X1ATR8"/>
<sequence length="39" mass="4047">GFAIITIVGMLIAVLVTRPAYARIVSAIVMRGQAKATSS</sequence>
<protein>
    <submittedName>
        <fullName evidence="1">Uncharacterized protein</fullName>
    </submittedName>
</protein>
<name>X1ATR8_9ZZZZ</name>
<accession>X1ATR8</accession>
<dbReference type="EMBL" id="BART01003171">
    <property type="protein sequence ID" value="GAG72672.1"/>
    <property type="molecule type" value="Genomic_DNA"/>
</dbReference>
<proteinExistence type="predicted"/>
<feature type="non-terminal residue" evidence="1">
    <location>
        <position position="1"/>
    </location>
</feature>
<evidence type="ECO:0000313" key="1">
    <source>
        <dbReference type="EMBL" id="GAG72672.1"/>
    </source>
</evidence>